<dbReference type="GO" id="GO:0030428">
    <property type="term" value="C:cell septum"/>
    <property type="evidence" value="ECO:0007669"/>
    <property type="project" value="TreeGrafter"/>
</dbReference>
<dbReference type="GO" id="GO:0043093">
    <property type="term" value="P:FtsZ-dependent cytokinesis"/>
    <property type="evidence" value="ECO:0007669"/>
    <property type="project" value="TreeGrafter"/>
</dbReference>
<evidence type="ECO:0000256" key="12">
    <source>
        <dbReference type="SAM" id="MobiDB-lite"/>
    </source>
</evidence>
<dbReference type="Proteomes" id="UP000243359">
    <property type="component" value="Chromosome I"/>
</dbReference>
<organism evidence="13 14">
    <name type="scientific">Pseudomonas oryzae</name>
    <dbReference type="NCBI Taxonomy" id="1392877"/>
    <lineage>
        <taxon>Bacteria</taxon>
        <taxon>Pseudomonadati</taxon>
        <taxon>Pseudomonadota</taxon>
        <taxon>Gammaproteobacteria</taxon>
        <taxon>Pseudomonadales</taxon>
        <taxon>Pseudomonadaceae</taxon>
        <taxon>Pseudomonas</taxon>
    </lineage>
</organism>
<dbReference type="Gene3D" id="1.20.5.50">
    <property type="match status" value="1"/>
</dbReference>
<protein>
    <recommendedName>
        <fullName evidence="3">Cell division protein ZapA</fullName>
    </recommendedName>
    <alternativeName>
        <fullName evidence="11">Z ring-associated protein ZapA</fullName>
    </alternativeName>
</protein>
<keyword evidence="5 13" id="KW-0132">Cell division</keyword>
<accession>A0A1H1X5S1</accession>
<dbReference type="STRING" id="1392877.SAMN05216221_3311"/>
<dbReference type="InterPro" id="IPR007838">
    <property type="entry name" value="Cell_div_ZapA-like"/>
</dbReference>
<dbReference type="PANTHER" id="PTHR34981">
    <property type="entry name" value="CELL DIVISION PROTEIN ZAPA"/>
    <property type="match status" value="1"/>
</dbReference>
<evidence type="ECO:0000256" key="6">
    <source>
        <dbReference type="ARBA" id="ARBA00023054"/>
    </source>
</evidence>
<evidence type="ECO:0000256" key="9">
    <source>
        <dbReference type="ARBA" id="ARBA00024910"/>
    </source>
</evidence>
<dbReference type="GO" id="GO:0000917">
    <property type="term" value="P:division septum assembly"/>
    <property type="evidence" value="ECO:0007669"/>
    <property type="project" value="UniProtKB-KW"/>
</dbReference>
<name>A0A1H1X5S1_9PSED</name>
<dbReference type="EMBL" id="LT629751">
    <property type="protein sequence ID" value="SDT04440.1"/>
    <property type="molecule type" value="Genomic_DNA"/>
</dbReference>
<evidence type="ECO:0000256" key="10">
    <source>
        <dbReference type="ARBA" id="ARBA00026068"/>
    </source>
</evidence>
<dbReference type="OrthoDB" id="5772359at2"/>
<dbReference type="InterPro" id="IPR036192">
    <property type="entry name" value="Cell_div_ZapA-like_sf"/>
</dbReference>
<evidence type="ECO:0000256" key="1">
    <source>
        <dbReference type="ARBA" id="ARBA00004496"/>
    </source>
</evidence>
<comment type="similarity">
    <text evidence="2">Belongs to the ZapA family. Type 1 subfamily.</text>
</comment>
<evidence type="ECO:0000256" key="5">
    <source>
        <dbReference type="ARBA" id="ARBA00022618"/>
    </source>
</evidence>
<evidence type="ECO:0000256" key="8">
    <source>
        <dbReference type="ARBA" id="ARBA00023306"/>
    </source>
</evidence>
<evidence type="ECO:0000256" key="7">
    <source>
        <dbReference type="ARBA" id="ARBA00023210"/>
    </source>
</evidence>
<evidence type="ECO:0000313" key="14">
    <source>
        <dbReference type="Proteomes" id="UP000243359"/>
    </source>
</evidence>
<reference evidence="14" key="1">
    <citation type="submission" date="2016-10" db="EMBL/GenBank/DDBJ databases">
        <authorList>
            <person name="Varghese N."/>
            <person name="Submissions S."/>
        </authorList>
    </citation>
    <scope>NUCLEOTIDE SEQUENCE [LARGE SCALE GENOMIC DNA]</scope>
    <source>
        <strain evidence="14">KCTC 32247</strain>
    </source>
</reference>
<gene>
    <name evidence="13" type="ORF">SAMN05216221_3311</name>
</gene>
<keyword evidence="14" id="KW-1185">Reference proteome</keyword>
<comment type="subunit">
    <text evidence="10">Homodimer. Interacts with FtsZ.</text>
</comment>
<keyword evidence="7" id="KW-0717">Septation</keyword>
<evidence type="ECO:0000313" key="13">
    <source>
        <dbReference type="EMBL" id="SDT04440.1"/>
    </source>
</evidence>
<evidence type="ECO:0000256" key="2">
    <source>
        <dbReference type="ARBA" id="ARBA00010074"/>
    </source>
</evidence>
<dbReference type="Pfam" id="PF05164">
    <property type="entry name" value="ZapA"/>
    <property type="match status" value="1"/>
</dbReference>
<feature type="compositionally biased region" description="Polar residues" evidence="12">
    <location>
        <begin position="69"/>
        <end position="79"/>
    </location>
</feature>
<dbReference type="RefSeq" id="WP_090350411.1">
    <property type="nucleotide sequence ID" value="NZ_LT629751.1"/>
</dbReference>
<dbReference type="GO" id="GO:0000921">
    <property type="term" value="P:septin ring assembly"/>
    <property type="evidence" value="ECO:0007669"/>
    <property type="project" value="TreeGrafter"/>
</dbReference>
<dbReference type="GO" id="GO:0005829">
    <property type="term" value="C:cytosol"/>
    <property type="evidence" value="ECO:0007669"/>
    <property type="project" value="TreeGrafter"/>
</dbReference>
<dbReference type="SUPFAM" id="SSF102829">
    <property type="entry name" value="Cell division protein ZapA-like"/>
    <property type="match status" value="1"/>
</dbReference>
<dbReference type="PANTHER" id="PTHR34981:SF1">
    <property type="entry name" value="CELL DIVISION PROTEIN ZAPA"/>
    <property type="match status" value="1"/>
</dbReference>
<sequence>MTQPQTVTVHILDKEYPIACPPQQRANLESAARYVDGKMREIRNSGRVIGADRIAVLAALNIAHELLQQQNAGESGSGQTREKVRALLDRVDRALHEEPADQRQG</sequence>
<keyword evidence="8" id="KW-0131">Cell cycle</keyword>
<evidence type="ECO:0000256" key="4">
    <source>
        <dbReference type="ARBA" id="ARBA00022490"/>
    </source>
</evidence>
<dbReference type="GO" id="GO:0032153">
    <property type="term" value="C:cell division site"/>
    <property type="evidence" value="ECO:0007669"/>
    <property type="project" value="TreeGrafter"/>
</dbReference>
<dbReference type="Gene3D" id="3.30.160.880">
    <property type="entry name" value="Cell division protein ZapA protomer, N-terminal domain"/>
    <property type="match status" value="1"/>
</dbReference>
<keyword evidence="6" id="KW-0175">Coiled coil</keyword>
<feature type="region of interest" description="Disordered" evidence="12">
    <location>
        <begin position="69"/>
        <end position="105"/>
    </location>
</feature>
<dbReference type="InterPro" id="IPR042233">
    <property type="entry name" value="Cell_div_ZapA_N"/>
</dbReference>
<proteinExistence type="inferred from homology"/>
<keyword evidence="4" id="KW-0963">Cytoplasm</keyword>
<comment type="function">
    <text evidence="9">Activator of cell division through the inhibition of FtsZ GTPase activity, therefore promoting FtsZ assembly into bundles of protofilaments necessary for the formation of the division Z ring. It is recruited early at mid-cell but it is not essential for cell division.</text>
</comment>
<evidence type="ECO:0000256" key="3">
    <source>
        <dbReference type="ARBA" id="ARBA00015195"/>
    </source>
</evidence>
<evidence type="ECO:0000256" key="11">
    <source>
        <dbReference type="ARBA" id="ARBA00033158"/>
    </source>
</evidence>
<feature type="compositionally biased region" description="Basic and acidic residues" evidence="12">
    <location>
        <begin position="80"/>
        <end position="105"/>
    </location>
</feature>
<comment type="subcellular location">
    <subcellularLocation>
        <location evidence="1">Cytoplasm</location>
    </subcellularLocation>
</comment>
<dbReference type="AlphaFoldDB" id="A0A1H1X5S1"/>